<comment type="subcellular location">
    <subcellularLocation>
        <location evidence="1">Endomembrane system</location>
        <topology evidence="1">Multi-pass membrane protein</topology>
    </subcellularLocation>
</comment>
<evidence type="ECO:0000256" key="7">
    <source>
        <dbReference type="SAM" id="Phobius"/>
    </source>
</evidence>
<feature type="transmembrane region" description="Helical" evidence="7">
    <location>
        <begin position="160"/>
        <end position="181"/>
    </location>
</feature>
<evidence type="ECO:0000256" key="3">
    <source>
        <dbReference type="ARBA" id="ARBA00022692"/>
    </source>
</evidence>
<evidence type="ECO:0000256" key="5">
    <source>
        <dbReference type="ARBA" id="ARBA00023136"/>
    </source>
</evidence>
<dbReference type="GO" id="GO:0022857">
    <property type="term" value="F:transmembrane transporter activity"/>
    <property type="evidence" value="ECO:0007669"/>
    <property type="project" value="InterPro"/>
</dbReference>
<feature type="transmembrane region" description="Helical" evidence="7">
    <location>
        <begin position="65"/>
        <end position="86"/>
    </location>
</feature>
<dbReference type="PANTHER" id="PTHR23510">
    <property type="entry name" value="INNER MEMBRANE TRANSPORT PROTEIN YAJR"/>
    <property type="match status" value="1"/>
</dbReference>
<feature type="transmembrane region" description="Helical" evidence="7">
    <location>
        <begin position="98"/>
        <end position="119"/>
    </location>
</feature>
<dbReference type="GO" id="GO:0012505">
    <property type="term" value="C:endomembrane system"/>
    <property type="evidence" value="ECO:0007669"/>
    <property type="project" value="UniProtKB-SubCell"/>
</dbReference>
<dbReference type="Pfam" id="PF07690">
    <property type="entry name" value="MFS_1"/>
    <property type="match status" value="1"/>
</dbReference>
<proteinExistence type="predicted"/>
<evidence type="ECO:0000313" key="9">
    <source>
        <dbReference type="WBParaSite" id="PDA_v2.g22388.t1"/>
    </source>
</evidence>
<reference evidence="9" key="1">
    <citation type="submission" date="2022-11" db="UniProtKB">
        <authorList>
            <consortium name="WormBaseParasite"/>
        </authorList>
    </citation>
    <scope>IDENTIFICATION</scope>
</reference>
<evidence type="ECO:0000256" key="2">
    <source>
        <dbReference type="ARBA" id="ARBA00022448"/>
    </source>
</evidence>
<dbReference type="InterPro" id="IPR036259">
    <property type="entry name" value="MFS_trans_sf"/>
</dbReference>
<feature type="transmembrane region" description="Helical" evidence="7">
    <location>
        <begin position="201"/>
        <end position="223"/>
    </location>
</feature>
<feature type="transmembrane region" description="Helical" evidence="7">
    <location>
        <begin position="30"/>
        <end position="53"/>
    </location>
</feature>
<feature type="transmembrane region" description="Helical" evidence="7">
    <location>
        <begin position="451"/>
        <end position="470"/>
    </location>
</feature>
<dbReference type="Proteomes" id="UP000887578">
    <property type="component" value="Unplaced"/>
</dbReference>
<organism evidence="8 9">
    <name type="scientific">Panagrolaimus davidi</name>
    <dbReference type="NCBI Taxonomy" id="227884"/>
    <lineage>
        <taxon>Eukaryota</taxon>
        <taxon>Metazoa</taxon>
        <taxon>Ecdysozoa</taxon>
        <taxon>Nematoda</taxon>
        <taxon>Chromadorea</taxon>
        <taxon>Rhabditida</taxon>
        <taxon>Tylenchina</taxon>
        <taxon>Panagrolaimomorpha</taxon>
        <taxon>Panagrolaimoidea</taxon>
        <taxon>Panagrolaimidae</taxon>
        <taxon>Panagrolaimus</taxon>
    </lineage>
</organism>
<feature type="region of interest" description="Disordered" evidence="6">
    <location>
        <begin position="489"/>
        <end position="513"/>
    </location>
</feature>
<dbReference type="InterPro" id="IPR051068">
    <property type="entry name" value="MFS_Domain-Containing_Protein"/>
</dbReference>
<accession>A0A914Q0Q6</accession>
<name>A0A914Q0Q6_9BILA</name>
<dbReference type="InterPro" id="IPR011701">
    <property type="entry name" value="MFS"/>
</dbReference>
<keyword evidence="8" id="KW-1185">Reference proteome</keyword>
<feature type="transmembrane region" description="Helical" evidence="7">
    <location>
        <begin position="125"/>
        <end position="148"/>
    </location>
</feature>
<dbReference type="PANTHER" id="PTHR23510:SF3">
    <property type="entry name" value="MAJOR FACILITATOR SUPERFAMILY DOMAIN-CONTAINING PROTEIN 8"/>
    <property type="match status" value="1"/>
</dbReference>
<evidence type="ECO:0000313" key="8">
    <source>
        <dbReference type="Proteomes" id="UP000887578"/>
    </source>
</evidence>
<keyword evidence="2" id="KW-0813">Transport</keyword>
<keyword evidence="5 7" id="KW-0472">Membrane</keyword>
<dbReference type="WBParaSite" id="PDA_v2.g22388.t1">
    <property type="protein sequence ID" value="PDA_v2.g22388.t1"/>
    <property type="gene ID" value="PDA_v2.g22388"/>
</dbReference>
<dbReference type="SUPFAM" id="SSF103473">
    <property type="entry name" value="MFS general substrate transporter"/>
    <property type="match status" value="1"/>
</dbReference>
<dbReference type="Gene3D" id="1.20.1250.20">
    <property type="entry name" value="MFS general substrate transporter like domains"/>
    <property type="match status" value="1"/>
</dbReference>
<dbReference type="CDD" id="cd17326">
    <property type="entry name" value="MFS_MFSD8"/>
    <property type="match status" value="1"/>
</dbReference>
<dbReference type="GO" id="GO:0005765">
    <property type="term" value="C:lysosomal membrane"/>
    <property type="evidence" value="ECO:0007669"/>
    <property type="project" value="TreeGrafter"/>
</dbReference>
<keyword evidence="4 7" id="KW-1133">Transmembrane helix</keyword>
<keyword evidence="3 7" id="KW-0812">Transmembrane</keyword>
<dbReference type="AlphaFoldDB" id="A0A914Q0Q6"/>
<evidence type="ECO:0000256" key="1">
    <source>
        <dbReference type="ARBA" id="ARBA00004127"/>
    </source>
</evidence>
<feature type="transmembrane region" description="Helical" evidence="7">
    <location>
        <begin position="324"/>
        <end position="344"/>
    </location>
</feature>
<feature type="transmembrane region" description="Helical" evidence="7">
    <location>
        <begin position="249"/>
        <end position="271"/>
    </location>
</feature>
<feature type="transmembrane region" description="Helical" evidence="7">
    <location>
        <begin position="291"/>
        <end position="312"/>
    </location>
</feature>
<sequence>MSTHPEEAIVVPPPPLPGQKIPRKTHWTSIYTAGILAFLGNMQLELYFSSLWPYLQEIDPTTTEVFLGILIAAWGLGGLISSPIFGYLSHRIGKVKPLLYLGFSIMLFGNFVYVFTGIIPVGKKYLILITRFTTGFGLSYVSLLRAYAVAASTPIDRSKAIAFVTGGMCLGDFSGPAFQLIFTPLGRVGIRLIGDLHLNIYTGPAILACCVNLIAYFLIFFCFTERSIGVINKEDTKNKGVDLPPYDKIAIAVCFLTAFCQYFVMIVVGILNAPLVMAVFNLTNAETVKYTAFSEFIRCFIAFLVYFIYMKFNFAKKVNSRKVATLAIFGFLMYHLISYSYSFLPGHLKMYNNDDLKLSNGTELTGCNMDKYEWCNSFNPINIIVYYIAYTFILGISNPNLNVTFGTLFSKIIGPRPQQIEQGWLQVAGTSGRMIGSVSMSAVQSKFGPKWVWNVMIGLCTVTLSAWILFRRRMIPLTIPIEYAEFHDENDPDARKNKKKPKKMDSNVFDVET</sequence>
<evidence type="ECO:0000256" key="4">
    <source>
        <dbReference type="ARBA" id="ARBA00022989"/>
    </source>
</evidence>
<protein>
    <submittedName>
        <fullName evidence="9">Major facilitator superfamily (MFS) profile domain-containing protein</fullName>
    </submittedName>
</protein>
<evidence type="ECO:0000256" key="6">
    <source>
        <dbReference type="SAM" id="MobiDB-lite"/>
    </source>
</evidence>